<protein>
    <recommendedName>
        <fullName evidence="1">XACb0070 ribbon-helix-helix domain-containing protein</fullName>
    </recommendedName>
</protein>
<organism evidence="2 3">
    <name type="scientific">Imhoffiella purpurea</name>
    <dbReference type="NCBI Taxonomy" id="1249627"/>
    <lineage>
        <taxon>Bacteria</taxon>
        <taxon>Pseudomonadati</taxon>
        <taxon>Pseudomonadota</taxon>
        <taxon>Gammaproteobacteria</taxon>
        <taxon>Chromatiales</taxon>
        <taxon>Chromatiaceae</taxon>
        <taxon>Imhoffiella</taxon>
    </lineage>
</organism>
<keyword evidence="3" id="KW-1185">Reference proteome</keyword>
<dbReference type="InterPro" id="IPR013321">
    <property type="entry name" value="Arc_rbn_hlx_hlx"/>
</dbReference>
<gene>
    <name evidence="2" type="ORF">D779_3982</name>
</gene>
<dbReference type="EMBL" id="AONC01000008">
    <property type="protein sequence ID" value="EXJ16668.1"/>
    <property type="molecule type" value="Genomic_DNA"/>
</dbReference>
<dbReference type="STRING" id="1249627.D779_3982"/>
<name>W9VAN0_9GAMM</name>
<reference evidence="2 3" key="1">
    <citation type="submission" date="2012-11" db="EMBL/GenBank/DDBJ databases">
        <title>Genome assembly of Thiorhodococcus sp. AK35.</title>
        <authorList>
            <person name="Nupur N."/>
            <person name="Khatri I."/>
            <person name="Subramanian S."/>
            <person name="Pinnaka A."/>
        </authorList>
    </citation>
    <scope>NUCLEOTIDE SEQUENCE [LARGE SCALE GENOMIC DNA]</scope>
    <source>
        <strain evidence="2 3">AK35</strain>
    </source>
</reference>
<dbReference type="InterPro" id="IPR031914">
    <property type="entry name" value="XACb0070_RHH_dom"/>
</dbReference>
<evidence type="ECO:0000259" key="1">
    <source>
        <dbReference type="Pfam" id="PF16762"/>
    </source>
</evidence>
<proteinExistence type="predicted"/>
<dbReference type="AlphaFoldDB" id="W9VAN0"/>
<sequence>MPDPTKTRWTLTVSKETDVALRSFLAQRGLKKGDLSLFVEEAVKWRILDQTINEARAQFADLPVEMMQALVDEASEAVKSELRQALSESRTLDH</sequence>
<dbReference type="Pfam" id="PF16762">
    <property type="entry name" value="RHH_6"/>
    <property type="match status" value="1"/>
</dbReference>
<dbReference type="eggNOG" id="ENOG50336SJ">
    <property type="taxonomic scope" value="Bacteria"/>
</dbReference>
<evidence type="ECO:0000313" key="2">
    <source>
        <dbReference type="EMBL" id="EXJ16668.1"/>
    </source>
</evidence>
<dbReference type="Gene3D" id="1.10.1220.10">
    <property type="entry name" value="Met repressor-like"/>
    <property type="match status" value="1"/>
</dbReference>
<dbReference type="GO" id="GO:0006355">
    <property type="term" value="P:regulation of DNA-templated transcription"/>
    <property type="evidence" value="ECO:0007669"/>
    <property type="project" value="InterPro"/>
</dbReference>
<comment type="caution">
    <text evidence="2">The sequence shown here is derived from an EMBL/GenBank/DDBJ whole genome shotgun (WGS) entry which is preliminary data.</text>
</comment>
<feature type="domain" description="XACb0070 ribbon-helix-helix" evidence="1">
    <location>
        <begin position="6"/>
        <end position="76"/>
    </location>
</feature>
<accession>W9VAN0</accession>
<evidence type="ECO:0000313" key="3">
    <source>
        <dbReference type="Proteomes" id="UP000019460"/>
    </source>
</evidence>
<dbReference type="RefSeq" id="WP_043749153.1">
    <property type="nucleotide sequence ID" value="NZ_AONC01000008.1"/>
</dbReference>
<dbReference type="OrthoDB" id="5296807at2"/>
<dbReference type="Proteomes" id="UP000019460">
    <property type="component" value="Unassembled WGS sequence"/>
</dbReference>